<keyword evidence="2" id="KW-1185">Reference proteome</keyword>
<dbReference type="Proteomes" id="UP001638806">
    <property type="component" value="Unassembled WGS sequence"/>
</dbReference>
<accession>A0ACC4D9I9</accession>
<evidence type="ECO:0000313" key="2">
    <source>
        <dbReference type="Proteomes" id="UP001638806"/>
    </source>
</evidence>
<protein>
    <submittedName>
        <fullName evidence="1">Uncharacterized protein</fullName>
    </submittedName>
</protein>
<evidence type="ECO:0000313" key="1">
    <source>
        <dbReference type="EMBL" id="KAL3953035.1"/>
    </source>
</evidence>
<organism evidence="1 2">
    <name type="scientific">Purpureocillium lilacinum</name>
    <name type="common">Paecilomyces lilacinus</name>
    <dbReference type="NCBI Taxonomy" id="33203"/>
    <lineage>
        <taxon>Eukaryota</taxon>
        <taxon>Fungi</taxon>
        <taxon>Dikarya</taxon>
        <taxon>Ascomycota</taxon>
        <taxon>Pezizomycotina</taxon>
        <taxon>Sordariomycetes</taxon>
        <taxon>Hypocreomycetidae</taxon>
        <taxon>Hypocreales</taxon>
        <taxon>Ophiocordycipitaceae</taxon>
        <taxon>Purpureocillium</taxon>
    </lineage>
</organism>
<comment type="caution">
    <text evidence="1">The sequence shown here is derived from an EMBL/GenBank/DDBJ whole genome shotgun (WGS) entry which is preliminary data.</text>
</comment>
<gene>
    <name evidence="1" type="ORF">ACCO45_012978</name>
</gene>
<name>A0ACC4D9I9_PURLI</name>
<proteinExistence type="predicted"/>
<dbReference type="EMBL" id="JBGNUJ010000012">
    <property type="protein sequence ID" value="KAL3953035.1"/>
    <property type="molecule type" value="Genomic_DNA"/>
</dbReference>
<sequence length="111" mass="12199">MHVSWAATAGVAQARALKLESRPNRRHMQRRRSKPPTMERRGPRSPGPSQSHTRSPSHVLAGMHMCCLGGLSEDRFTVAVLAKRAQLLSVRTECSTPPVLMLELFSAASRG</sequence>
<reference evidence="1" key="1">
    <citation type="submission" date="2024-12" db="EMBL/GenBank/DDBJ databases">
        <title>Comparative genomics and development of molecular markers within Purpureocillium lilacinum and among Purpureocillium species.</title>
        <authorList>
            <person name="Yeh Z.-Y."/>
            <person name="Ni N.-T."/>
            <person name="Lo P.-H."/>
            <person name="Mushyakhwo K."/>
            <person name="Lin C.-F."/>
            <person name="Nai Y.-S."/>
        </authorList>
    </citation>
    <scope>NUCLEOTIDE SEQUENCE</scope>
    <source>
        <strain evidence="1">NCHU-NPUST-175</strain>
    </source>
</reference>